<keyword evidence="2" id="KW-1185">Reference proteome</keyword>
<reference evidence="1 2" key="1">
    <citation type="journal article" date="2021" name="Nat. Plants">
        <title>The Taxus genome provides insights into paclitaxel biosynthesis.</title>
        <authorList>
            <person name="Xiong X."/>
            <person name="Gou J."/>
            <person name="Liao Q."/>
            <person name="Li Y."/>
            <person name="Zhou Q."/>
            <person name="Bi G."/>
            <person name="Li C."/>
            <person name="Du R."/>
            <person name="Wang X."/>
            <person name="Sun T."/>
            <person name="Guo L."/>
            <person name="Liang H."/>
            <person name="Lu P."/>
            <person name="Wu Y."/>
            <person name="Zhang Z."/>
            <person name="Ro D.K."/>
            <person name="Shang Y."/>
            <person name="Huang S."/>
            <person name="Yan J."/>
        </authorList>
    </citation>
    <scope>NUCLEOTIDE SEQUENCE [LARGE SCALE GENOMIC DNA]</scope>
    <source>
        <strain evidence="1">Ta-2019</strain>
    </source>
</reference>
<dbReference type="AlphaFoldDB" id="A0AA38G4J0"/>
<dbReference type="EMBL" id="JAHRHJ020000005">
    <property type="protein sequence ID" value="KAH9316067.1"/>
    <property type="molecule type" value="Genomic_DNA"/>
</dbReference>
<accession>A0AA38G4J0</accession>
<protein>
    <submittedName>
        <fullName evidence="1">Uncharacterized protein</fullName>
    </submittedName>
</protein>
<proteinExistence type="predicted"/>
<gene>
    <name evidence="1" type="ORF">KI387_024694</name>
</gene>
<evidence type="ECO:0000313" key="1">
    <source>
        <dbReference type="EMBL" id="KAH9316067.1"/>
    </source>
</evidence>
<feature type="non-terminal residue" evidence="1">
    <location>
        <position position="1"/>
    </location>
</feature>
<dbReference type="Proteomes" id="UP000824469">
    <property type="component" value="Unassembled WGS sequence"/>
</dbReference>
<comment type="caution">
    <text evidence="1">The sequence shown here is derived from an EMBL/GenBank/DDBJ whole genome shotgun (WGS) entry which is preliminary data.</text>
</comment>
<organism evidence="1 2">
    <name type="scientific">Taxus chinensis</name>
    <name type="common">Chinese yew</name>
    <name type="synonym">Taxus wallichiana var. chinensis</name>
    <dbReference type="NCBI Taxonomy" id="29808"/>
    <lineage>
        <taxon>Eukaryota</taxon>
        <taxon>Viridiplantae</taxon>
        <taxon>Streptophyta</taxon>
        <taxon>Embryophyta</taxon>
        <taxon>Tracheophyta</taxon>
        <taxon>Spermatophyta</taxon>
        <taxon>Pinopsida</taxon>
        <taxon>Pinidae</taxon>
        <taxon>Conifers II</taxon>
        <taxon>Cupressales</taxon>
        <taxon>Taxaceae</taxon>
        <taxon>Taxus</taxon>
    </lineage>
</organism>
<evidence type="ECO:0000313" key="2">
    <source>
        <dbReference type="Proteomes" id="UP000824469"/>
    </source>
</evidence>
<name>A0AA38G4J0_TAXCH</name>
<sequence length="163" mass="18315">APLATATKTPKALSQEKINEYAKIGEKGMAVSSRRDQILKNSEEVIMKFMELYQNIYQANKELQVIGGPISEELDHAKLQHETFQKKLDYPVDDLVKFGIFDHPRAPNKVLAALDYRVDQMEFFLEKIDNQGGSLGCNASNVADHPKDVPGLAHAIIHLEEVR</sequence>